<reference evidence="2" key="1">
    <citation type="submission" date="2021-01" db="UniProtKB">
        <authorList>
            <consortium name="EnsemblMetazoa"/>
        </authorList>
    </citation>
    <scope>IDENTIFICATION</scope>
</reference>
<dbReference type="AlphaFoldDB" id="A0A7M5V6X9"/>
<organism evidence="2 3">
    <name type="scientific">Clytia hemisphaerica</name>
    <dbReference type="NCBI Taxonomy" id="252671"/>
    <lineage>
        <taxon>Eukaryota</taxon>
        <taxon>Metazoa</taxon>
        <taxon>Cnidaria</taxon>
        <taxon>Hydrozoa</taxon>
        <taxon>Hydroidolina</taxon>
        <taxon>Leptothecata</taxon>
        <taxon>Obeliida</taxon>
        <taxon>Clytiidae</taxon>
        <taxon>Clytia</taxon>
    </lineage>
</organism>
<protein>
    <submittedName>
        <fullName evidence="2">Uncharacterized protein</fullName>
    </submittedName>
</protein>
<dbReference type="EnsemblMetazoa" id="CLYHEMT010678.1">
    <property type="protein sequence ID" value="CLYHEMP010678.1"/>
    <property type="gene ID" value="CLYHEMG010678"/>
</dbReference>
<keyword evidence="3" id="KW-1185">Reference proteome</keyword>
<sequence>MEFFKDSISICLIVILLVTISFSKSIIQEDEELVKRKDIINNHEDEEVSNTLDRRSSRCDLSISACIPGVVSSCRTNDQCRACCGSVEYMCLYGMCCRDSNVINFRKL</sequence>
<accession>A0A7M5V6X9</accession>
<feature type="chain" id="PRO_5029650066" evidence="1">
    <location>
        <begin position="24"/>
        <end position="108"/>
    </location>
</feature>
<feature type="signal peptide" evidence="1">
    <location>
        <begin position="1"/>
        <end position="23"/>
    </location>
</feature>
<proteinExistence type="predicted"/>
<evidence type="ECO:0000256" key="1">
    <source>
        <dbReference type="SAM" id="SignalP"/>
    </source>
</evidence>
<evidence type="ECO:0000313" key="3">
    <source>
        <dbReference type="Proteomes" id="UP000594262"/>
    </source>
</evidence>
<name>A0A7M5V6X9_9CNID</name>
<keyword evidence="1" id="KW-0732">Signal</keyword>
<evidence type="ECO:0000313" key="2">
    <source>
        <dbReference type="EnsemblMetazoa" id="CLYHEMP010678.1"/>
    </source>
</evidence>
<dbReference type="Proteomes" id="UP000594262">
    <property type="component" value="Unplaced"/>
</dbReference>